<dbReference type="InterPro" id="IPR010998">
    <property type="entry name" value="Integrase_recombinase_N"/>
</dbReference>
<dbReference type="RefSeq" id="WP_089422492.1">
    <property type="nucleotide sequence ID" value="NZ_CP022416.1"/>
</dbReference>
<dbReference type="Proteomes" id="UP000199754">
    <property type="component" value="Plasmid pSMR1-1"/>
</dbReference>
<geneLocation type="plasmid" evidence="7 8">
    <name>pSMR1-1</name>
</geneLocation>
<dbReference type="PROSITE" id="PS51898">
    <property type="entry name" value="TYR_RECOMBINASE"/>
    <property type="match status" value="1"/>
</dbReference>
<dbReference type="AlphaFoldDB" id="A0A221K605"/>
<evidence type="ECO:0000259" key="6">
    <source>
        <dbReference type="PROSITE" id="PS51898"/>
    </source>
</evidence>
<dbReference type="GO" id="GO:0003677">
    <property type="term" value="F:DNA binding"/>
    <property type="evidence" value="ECO:0007669"/>
    <property type="project" value="UniProtKB-KW"/>
</dbReference>
<evidence type="ECO:0000256" key="3">
    <source>
        <dbReference type="ARBA" id="ARBA00023125"/>
    </source>
</evidence>
<evidence type="ECO:0000313" key="7">
    <source>
        <dbReference type="EMBL" id="ASM74438.1"/>
    </source>
</evidence>
<name>A0A221K605_9RHOB</name>
<dbReference type="SUPFAM" id="SSF56349">
    <property type="entry name" value="DNA breaking-rejoining enzymes"/>
    <property type="match status" value="1"/>
</dbReference>
<gene>
    <name evidence="7" type="primary">xerC</name>
    <name evidence="7" type="ORF">SULPSESMR1_04740</name>
</gene>
<dbReference type="CDD" id="cd00796">
    <property type="entry name" value="INT_Rci_Hp1_C"/>
    <property type="match status" value="1"/>
</dbReference>
<dbReference type="Pfam" id="PF00589">
    <property type="entry name" value="Phage_integrase"/>
    <property type="match status" value="1"/>
</dbReference>
<feature type="domain" description="Tyr recombinase" evidence="6">
    <location>
        <begin position="259"/>
        <end position="431"/>
    </location>
</feature>
<keyword evidence="2" id="KW-0229">DNA integration</keyword>
<dbReference type="PANTHER" id="PTHR30349:SF41">
    <property type="entry name" value="INTEGRASE_RECOMBINASE PROTEIN MJ0367-RELATED"/>
    <property type="match status" value="1"/>
</dbReference>
<sequence>MMSALEKMARASGETDSVADCRFQTPSQISNLEHREYPYWHVLLKGRHIGVHRQDDRICNWVARTLRTDGKYRQRCLGPALDLSKPSITYTVAISRAFEWFETGVVKALSVTPDYIGRATSLSICPIGDTYTVGHAMADYLAWSELARSPGGHYNNLTLMNYHLVPTISAIPIEEFSAKDLQGLARSVLERPPKRGFESPRVRVDPNTLSTDEIRRRKRTFNSLITILRMVFRYAWESDHLMSERSWKCLNRVSVNHQPRTIFLTRRECATLIDACGSSLRQIVLAALYSGCRVGELGDLRVEDVARDGFGISVKPFKRGPARFVFLPAEGMTFFLNACDGKGPKDRLFLSTRNKPWRRQHTLQFRTAVAKAKLPKEFVFHGLRHTYASDLVARGASLDTVAKQLGHANILTVMTTYGHLAETVREKQVQRCFSPLSSENNDCSERNLKRLRAIRDREDPQNWRVKGQPQTASTLPRSPLARPSKEVLEIFSELPGDH</sequence>
<dbReference type="Gene3D" id="1.10.150.130">
    <property type="match status" value="1"/>
</dbReference>
<dbReference type="InterPro" id="IPR050090">
    <property type="entry name" value="Tyrosine_recombinase_XerCD"/>
</dbReference>
<dbReference type="InterPro" id="IPR011010">
    <property type="entry name" value="DNA_brk_join_enz"/>
</dbReference>
<keyword evidence="8" id="KW-1185">Reference proteome</keyword>
<evidence type="ECO:0000256" key="2">
    <source>
        <dbReference type="ARBA" id="ARBA00022908"/>
    </source>
</evidence>
<evidence type="ECO:0000256" key="5">
    <source>
        <dbReference type="SAM" id="MobiDB-lite"/>
    </source>
</evidence>
<evidence type="ECO:0000256" key="4">
    <source>
        <dbReference type="ARBA" id="ARBA00023172"/>
    </source>
</evidence>
<dbReference type="STRING" id="1402135.SAMN05444149_1047"/>
<protein>
    <submittedName>
        <fullName evidence="7">Tyrosine recombinase XerC</fullName>
    </submittedName>
</protein>
<organism evidence="7 8">
    <name type="scientific">Pseudosulfitobacter pseudonitzschiae</name>
    <dbReference type="NCBI Taxonomy" id="1402135"/>
    <lineage>
        <taxon>Bacteria</taxon>
        <taxon>Pseudomonadati</taxon>
        <taxon>Pseudomonadota</taxon>
        <taxon>Alphaproteobacteria</taxon>
        <taxon>Rhodobacterales</taxon>
        <taxon>Roseobacteraceae</taxon>
        <taxon>Pseudosulfitobacter</taxon>
    </lineage>
</organism>
<dbReference type="OrthoDB" id="6388170at2"/>
<evidence type="ECO:0000313" key="8">
    <source>
        <dbReference type="Proteomes" id="UP000199754"/>
    </source>
</evidence>
<dbReference type="InterPro" id="IPR013762">
    <property type="entry name" value="Integrase-like_cat_sf"/>
</dbReference>
<feature type="region of interest" description="Disordered" evidence="5">
    <location>
        <begin position="457"/>
        <end position="481"/>
    </location>
</feature>
<proteinExistence type="inferred from homology"/>
<evidence type="ECO:0000256" key="1">
    <source>
        <dbReference type="ARBA" id="ARBA00008857"/>
    </source>
</evidence>
<keyword evidence="4" id="KW-0233">DNA recombination</keyword>
<dbReference type="KEGG" id="spse:SULPSESMR1_04740"/>
<accession>A0A221K605</accession>
<dbReference type="GO" id="GO:0006310">
    <property type="term" value="P:DNA recombination"/>
    <property type="evidence" value="ECO:0007669"/>
    <property type="project" value="UniProtKB-KW"/>
</dbReference>
<keyword evidence="7" id="KW-0614">Plasmid</keyword>
<dbReference type="PANTHER" id="PTHR30349">
    <property type="entry name" value="PHAGE INTEGRASE-RELATED"/>
    <property type="match status" value="1"/>
</dbReference>
<comment type="similarity">
    <text evidence="1">Belongs to the 'phage' integrase family.</text>
</comment>
<dbReference type="InterPro" id="IPR002104">
    <property type="entry name" value="Integrase_catalytic"/>
</dbReference>
<dbReference type="EMBL" id="CP022416">
    <property type="protein sequence ID" value="ASM74438.1"/>
    <property type="molecule type" value="Genomic_DNA"/>
</dbReference>
<reference evidence="7 8" key="1">
    <citation type="submission" date="2017-07" db="EMBL/GenBank/DDBJ databases">
        <title>Genome Sequence of Sulfitobacter pseudonitzschiae Strain SMR1 Isolated from a culture of the Diatom Skeletonema marinoi.</title>
        <authorList>
            <person name="Topel M."/>
            <person name="Pinder M.I.M."/>
            <person name="Johansson O.N."/>
            <person name="Kourtchenko O."/>
            <person name="Godhe A."/>
            <person name="Clarke A.K."/>
        </authorList>
    </citation>
    <scope>NUCLEOTIDE SEQUENCE [LARGE SCALE GENOMIC DNA]</scope>
    <source>
        <strain evidence="7 8">SMR1</strain>
        <plasmid evidence="7 8">pSMR1-1</plasmid>
    </source>
</reference>
<keyword evidence="3" id="KW-0238">DNA-binding</keyword>
<dbReference type="GO" id="GO:0015074">
    <property type="term" value="P:DNA integration"/>
    <property type="evidence" value="ECO:0007669"/>
    <property type="project" value="UniProtKB-KW"/>
</dbReference>
<dbReference type="Gene3D" id="1.10.443.10">
    <property type="entry name" value="Intergrase catalytic core"/>
    <property type="match status" value="1"/>
</dbReference>